<evidence type="ECO:0000256" key="6">
    <source>
        <dbReference type="ARBA" id="ARBA00049366"/>
    </source>
</evidence>
<comment type="similarity">
    <text evidence="2">Belongs to the Ntn-hydrolase family.</text>
</comment>
<dbReference type="GO" id="GO:0005737">
    <property type="term" value="C:cytoplasm"/>
    <property type="evidence" value="ECO:0007669"/>
    <property type="project" value="TreeGrafter"/>
</dbReference>
<dbReference type="AlphaFoldDB" id="A0A9W9ZVB7"/>
<dbReference type="SUPFAM" id="SSF56235">
    <property type="entry name" value="N-terminal nucleophile aminohydrolases (Ntn hydrolases)"/>
    <property type="match status" value="1"/>
</dbReference>
<feature type="binding site" evidence="8">
    <location>
        <begin position="212"/>
        <end position="215"/>
    </location>
    <ligand>
        <name>substrate</name>
    </ligand>
</feature>
<evidence type="ECO:0000256" key="4">
    <source>
        <dbReference type="ARBA" id="ARBA00022801"/>
    </source>
</evidence>
<keyword evidence="3" id="KW-0645">Protease</keyword>
<dbReference type="PANTHER" id="PTHR10188:SF43">
    <property type="entry name" value="ASPARAGINASE (EUROFUNG)"/>
    <property type="match status" value="1"/>
</dbReference>
<evidence type="ECO:0000256" key="8">
    <source>
        <dbReference type="PIRSR" id="PIRSR600246-2"/>
    </source>
</evidence>
<feature type="site" description="Cleavage; by autolysis" evidence="9">
    <location>
        <begin position="183"/>
        <end position="184"/>
    </location>
</feature>
<evidence type="ECO:0000256" key="2">
    <source>
        <dbReference type="ARBA" id="ARBA00010872"/>
    </source>
</evidence>
<sequence>MEPCIIIHGGSRTIPEDRKESYRQHVQMAARKGYEVLLEGGSALDAVEAAVRNMEDNPIFNAGRGCALTEDNTAELDALIMDGHNLATGAVACVSDIANPVSLARRVMEDTPHCLLAAEGALKFAKKIGFPIVENPSELITDESHERSADALNYLGTVENYVETVKQKEADVAAAAATRQGFDTVGAVALDSHGRLASATSTGGLPKKMLGRVGDTPLVGCGGYANTVAAASTTGHGESIMKTVLAWDVVRNVEDGLNPMQACEKSVNKMVTSIQGVGGVIALNSRGEFGRAFSSQQMAWASVSGHVIKSGLDRAEEQEVPL</sequence>
<protein>
    <submittedName>
        <fullName evidence="10">Isoaspartyl peptidase/L-asparaginase</fullName>
        <ecNumber evidence="10">3.4.19.5</ecNumber>
    </submittedName>
</protein>
<proteinExistence type="inferred from homology"/>
<reference evidence="10" key="1">
    <citation type="submission" date="2023-01" db="EMBL/GenBank/DDBJ databases">
        <title>Genome assembly of the deep-sea coral Lophelia pertusa.</title>
        <authorList>
            <person name="Herrera S."/>
            <person name="Cordes E."/>
        </authorList>
    </citation>
    <scope>NUCLEOTIDE SEQUENCE</scope>
    <source>
        <strain evidence="10">USNM1676648</strain>
        <tissue evidence="10">Polyp</tissue>
    </source>
</reference>
<organism evidence="10 11">
    <name type="scientific">Desmophyllum pertusum</name>
    <dbReference type="NCBI Taxonomy" id="174260"/>
    <lineage>
        <taxon>Eukaryota</taxon>
        <taxon>Metazoa</taxon>
        <taxon>Cnidaria</taxon>
        <taxon>Anthozoa</taxon>
        <taxon>Hexacorallia</taxon>
        <taxon>Scleractinia</taxon>
        <taxon>Caryophylliina</taxon>
        <taxon>Caryophylliidae</taxon>
        <taxon>Desmophyllum</taxon>
    </lineage>
</organism>
<dbReference type="InterPro" id="IPR033844">
    <property type="entry name" value="ASRGL1_meta"/>
</dbReference>
<dbReference type="GO" id="GO:0006508">
    <property type="term" value="P:proteolysis"/>
    <property type="evidence" value="ECO:0007669"/>
    <property type="project" value="UniProtKB-KW"/>
</dbReference>
<dbReference type="OrthoDB" id="2262349at2759"/>
<evidence type="ECO:0000313" key="10">
    <source>
        <dbReference type="EMBL" id="KAJ7388552.1"/>
    </source>
</evidence>
<evidence type="ECO:0000256" key="7">
    <source>
        <dbReference type="PIRSR" id="PIRSR600246-1"/>
    </source>
</evidence>
<dbReference type="EMBL" id="MU825461">
    <property type="protein sequence ID" value="KAJ7388552.1"/>
    <property type="molecule type" value="Genomic_DNA"/>
</dbReference>
<dbReference type="FunFam" id="3.60.20.30:FF:000001">
    <property type="entry name" value="Isoaspartyl peptidase/L-asparaginase"/>
    <property type="match status" value="1"/>
</dbReference>
<gene>
    <name evidence="10" type="primary">ASRGL1_2</name>
    <name evidence="10" type="ORF">OS493_036919</name>
</gene>
<dbReference type="CDD" id="cd04702">
    <property type="entry name" value="ASRGL1_like"/>
    <property type="match status" value="1"/>
</dbReference>
<evidence type="ECO:0000313" key="11">
    <source>
        <dbReference type="Proteomes" id="UP001163046"/>
    </source>
</evidence>
<dbReference type="Proteomes" id="UP001163046">
    <property type="component" value="Unassembled WGS sequence"/>
</dbReference>
<dbReference type="InterPro" id="IPR000246">
    <property type="entry name" value="Peptidase_T2"/>
</dbReference>
<comment type="caution">
    <text evidence="10">The sequence shown here is derived from an EMBL/GenBank/DDBJ whole genome shotgun (WGS) entry which is preliminary data.</text>
</comment>
<dbReference type="GO" id="GO:0008798">
    <property type="term" value="F:beta-aspartyl-peptidase activity"/>
    <property type="evidence" value="ECO:0007669"/>
    <property type="project" value="UniProtKB-EC"/>
</dbReference>
<comment type="catalytic activity">
    <reaction evidence="1">
        <text>Cleavage of a beta-linked Asp residue from the N-terminus of a polypeptide.</text>
        <dbReference type="EC" id="3.4.19.5"/>
    </reaction>
</comment>
<dbReference type="InterPro" id="IPR029055">
    <property type="entry name" value="Ntn_hydrolases_N"/>
</dbReference>
<feature type="active site" description="Nucleophile" evidence="7">
    <location>
        <position position="184"/>
    </location>
</feature>
<dbReference type="Gene3D" id="3.60.20.30">
    <property type="entry name" value="(Glycosyl)asparaginase"/>
    <property type="match status" value="1"/>
</dbReference>
<evidence type="ECO:0000256" key="9">
    <source>
        <dbReference type="PIRSR" id="PIRSR600246-3"/>
    </source>
</evidence>
<dbReference type="EC" id="3.4.19.5" evidence="10"/>
<evidence type="ECO:0000256" key="3">
    <source>
        <dbReference type="ARBA" id="ARBA00022670"/>
    </source>
</evidence>
<evidence type="ECO:0000256" key="5">
    <source>
        <dbReference type="ARBA" id="ARBA00022813"/>
    </source>
</evidence>
<accession>A0A9W9ZVB7</accession>
<keyword evidence="11" id="KW-1185">Reference proteome</keyword>
<keyword evidence="5" id="KW-0068">Autocatalytic cleavage</keyword>
<feature type="binding site" evidence="8">
    <location>
        <begin position="234"/>
        <end position="237"/>
    </location>
    <ligand>
        <name>substrate</name>
    </ligand>
</feature>
<dbReference type="PANTHER" id="PTHR10188">
    <property type="entry name" value="L-ASPARAGINASE"/>
    <property type="match status" value="1"/>
</dbReference>
<keyword evidence="4 10" id="KW-0378">Hydrolase</keyword>
<evidence type="ECO:0000256" key="1">
    <source>
        <dbReference type="ARBA" id="ARBA00000306"/>
    </source>
</evidence>
<name>A0A9W9ZVB7_9CNID</name>
<dbReference type="GO" id="GO:0004067">
    <property type="term" value="F:asparaginase activity"/>
    <property type="evidence" value="ECO:0007669"/>
    <property type="project" value="UniProtKB-EC"/>
</dbReference>
<dbReference type="Pfam" id="PF01112">
    <property type="entry name" value="Asparaginase_2"/>
    <property type="match status" value="1"/>
</dbReference>
<comment type="catalytic activity">
    <reaction evidence="6">
        <text>L-asparagine + H2O = L-aspartate + NH4(+)</text>
        <dbReference type="Rhea" id="RHEA:21016"/>
        <dbReference type="ChEBI" id="CHEBI:15377"/>
        <dbReference type="ChEBI" id="CHEBI:28938"/>
        <dbReference type="ChEBI" id="CHEBI:29991"/>
        <dbReference type="ChEBI" id="CHEBI:58048"/>
        <dbReference type="EC" id="3.5.1.1"/>
    </reaction>
</comment>